<proteinExistence type="predicted"/>
<reference evidence="2" key="1">
    <citation type="submission" date="2015-11" db="EMBL/GenBank/DDBJ databases">
        <title>De novo transcriptome assembly of four potential Pierce s Disease insect vectors from Arizona vineyards.</title>
        <authorList>
            <person name="Tassone E.E."/>
        </authorList>
    </citation>
    <scope>NUCLEOTIDE SEQUENCE</scope>
</reference>
<evidence type="ECO:0000313" key="2">
    <source>
        <dbReference type="EMBL" id="JAT14078.1"/>
    </source>
</evidence>
<name>A0A1B6KRK9_9HEMI</name>
<organism evidence="2">
    <name type="scientific">Graphocephala atropunctata</name>
    <dbReference type="NCBI Taxonomy" id="36148"/>
    <lineage>
        <taxon>Eukaryota</taxon>
        <taxon>Metazoa</taxon>
        <taxon>Ecdysozoa</taxon>
        <taxon>Arthropoda</taxon>
        <taxon>Hexapoda</taxon>
        <taxon>Insecta</taxon>
        <taxon>Pterygota</taxon>
        <taxon>Neoptera</taxon>
        <taxon>Paraneoptera</taxon>
        <taxon>Hemiptera</taxon>
        <taxon>Auchenorrhyncha</taxon>
        <taxon>Membracoidea</taxon>
        <taxon>Cicadellidae</taxon>
        <taxon>Cicadellinae</taxon>
        <taxon>Cicadellini</taxon>
        <taxon>Graphocephala</taxon>
    </lineage>
</organism>
<feature type="signal peptide" evidence="1">
    <location>
        <begin position="1"/>
        <end position="18"/>
    </location>
</feature>
<keyword evidence="1" id="KW-0732">Signal</keyword>
<dbReference type="AlphaFoldDB" id="A0A1B6KRK9"/>
<gene>
    <name evidence="2" type="ORF">g.44367</name>
</gene>
<evidence type="ECO:0008006" key="3">
    <source>
        <dbReference type="Google" id="ProtNLM"/>
    </source>
</evidence>
<sequence length="264" mass="29430">MKLVCSILLCCCAVSASGFSMSMRDVGITSDIRSVASSLNDIFKESFELMIGSLGKHGVYYLAELRREFSFGKPGEEMKFDFHASNGWLKNPTMKAAEGMDSGALRKYKVPLAANMRETLLVCVECLEISAETVNFCYEANFNGKNVSGTITSGPILYALSLEVRITQTLNVRENEDTPMCKVTLGERSFELSERSKLAAEVRGLRSFNFAADPIDTWLREHLNTTVRAQLQKRLLTSLDKVVARHDVCQEFIGDNVERLNAIK</sequence>
<protein>
    <recommendedName>
        <fullName evidence="3">Lipid-binding serum glycoprotein N-terminal domain-containing protein</fullName>
    </recommendedName>
</protein>
<accession>A0A1B6KRK9</accession>
<evidence type="ECO:0000256" key="1">
    <source>
        <dbReference type="SAM" id="SignalP"/>
    </source>
</evidence>
<dbReference type="EMBL" id="GEBQ01025899">
    <property type="protein sequence ID" value="JAT14078.1"/>
    <property type="molecule type" value="Transcribed_RNA"/>
</dbReference>
<feature type="chain" id="PRO_5008586797" description="Lipid-binding serum glycoprotein N-terminal domain-containing protein" evidence="1">
    <location>
        <begin position="19"/>
        <end position="264"/>
    </location>
</feature>